<comment type="subcellular location">
    <subcellularLocation>
        <location evidence="1">Membrane</location>
        <topology evidence="1">Multi-pass membrane protein</topology>
    </subcellularLocation>
</comment>
<reference evidence="7 8" key="1">
    <citation type="submission" date="2019-02" db="EMBL/GenBank/DDBJ databases">
        <title>Deep-cultivation of Planctomycetes and their phenomic and genomic characterization uncovers novel biology.</title>
        <authorList>
            <person name="Wiegand S."/>
            <person name="Jogler M."/>
            <person name="Boedeker C."/>
            <person name="Pinto D."/>
            <person name="Vollmers J."/>
            <person name="Rivas-Marin E."/>
            <person name="Kohn T."/>
            <person name="Peeters S.H."/>
            <person name="Heuer A."/>
            <person name="Rast P."/>
            <person name="Oberbeckmann S."/>
            <person name="Bunk B."/>
            <person name="Jeske O."/>
            <person name="Meyerdierks A."/>
            <person name="Storesund J.E."/>
            <person name="Kallscheuer N."/>
            <person name="Luecker S."/>
            <person name="Lage O.M."/>
            <person name="Pohl T."/>
            <person name="Merkel B.J."/>
            <person name="Hornburger P."/>
            <person name="Mueller R.-W."/>
            <person name="Bruemmer F."/>
            <person name="Labrenz M."/>
            <person name="Spormann A.M."/>
            <person name="Op den Camp H."/>
            <person name="Overmann J."/>
            <person name="Amann R."/>
            <person name="Jetten M.S.M."/>
            <person name="Mascher T."/>
            <person name="Medema M.H."/>
            <person name="Devos D.P."/>
            <person name="Kaster A.-K."/>
            <person name="Ovreas L."/>
            <person name="Rohde M."/>
            <person name="Galperin M.Y."/>
            <person name="Jogler C."/>
        </authorList>
    </citation>
    <scope>NUCLEOTIDE SEQUENCE [LARGE SCALE GENOMIC DNA]</scope>
    <source>
        <strain evidence="7 8">K22_7</strain>
    </source>
</reference>
<feature type="transmembrane region" description="Helical" evidence="5">
    <location>
        <begin position="92"/>
        <end position="113"/>
    </location>
</feature>
<dbReference type="InterPro" id="IPR035952">
    <property type="entry name" value="Rhomboid-like_sf"/>
</dbReference>
<dbReference type="PANTHER" id="PTHR43066:SF5">
    <property type="entry name" value="RHOMBOID-LIKE PROTEIN 11, CHLOROPLASTIC-RELATED"/>
    <property type="match status" value="1"/>
</dbReference>
<dbReference type="GO" id="GO:0004252">
    <property type="term" value="F:serine-type endopeptidase activity"/>
    <property type="evidence" value="ECO:0007669"/>
    <property type="project" value="InterPro"/>
</dbReference>
<dbReference type="Proteomes" id="UP000318538">
    <property type="component" value="Chromosome"/>
</dbReference>
<proteinExistence type="predicted"/>
<feature type="transmembrane region" description="Helical" evidence="5">
    <location>
        <begin position="119"/>
        <end position="139"/>
    </location>
</feature>
<evidence type="ECO:0000313" key="7">
    <source>
        <dbReference type="EMBL" id="QDT02715.1"/>
    </source>
</evidence>
<feature type="transmembrane region" description="Helical" evidence="5">
    <location>
        <begin position="186"/>
        <end position="203"/>
    </location>
</feature>
<evidence type="ECO:0000256" key="1">
    <source>
        <dbReference type="ARBA" id="ARBA00004141"/>
    </source>
</evidence>
<feature type="transmembrane region" description="Helical" evidence="5">
    <location>
        <begin position="12"/>
        <end position="36"/>
    </location>
</feature>
<evidence type="ECO:0000256" key="5">
    <source>
        <dbReference type="SAM" id="Phobius"/>
    </source>
</evidence>
<feature type="domain" description="Peptidase S54 rhomboid" evidence="6">
    <location>
        <begin position="55"/>
        <end position="204"/>
    </location>
</feature>
<protein>
    <submittedName>
        <fullName evidence="7">Rhomboid family protein</fullName>
    </submittedName>
</protein>
<dbReference type="OrthoDB" id="267668at2"/>
<dbReference type="EMBL" id="CP036525">
    <property type="protein sequence ID" value="QDT02715.1"/>
    <property type="molecule type" value="Genomic_DNA"/>
</dbReference>
<organism evidence="7 8">
    <name type="scientific">Rubripirellula lacrimiformis</name>
    <dbReference type="NCBI Taxonomy" id="1930273"/>
    <lineage>
        <taxon>Bacteria</taxon>
        <taxon>Pseudomonadati</taxon>
        <taxon>Planctomycetota</taxon>
        <taxon>Planctomycetia</taxon>
        <taxon>Pirellulales</taxon>
        <taxon>Pirellulaceae</taxon>
        <taxon>Rubripirellula</taxon>
    </lineage>
</organism>
<evidence type="ECO:0000256" key="2">
    <source>
        <dbReference type="ARBA" id="ARBA00022692"/>
    </source>
</evidence>
<sequence length="419" mass="46991">MLLMPYGTDAPTPYLPITTGIVMVLNVALFLATGMGDTLHYDWLIIQFHWIHPLQWISGVFMHASWLHLVGNMIFLWCFGQVVEGKIGWRRFAILYFQLAFFDGMITQLAGYFTVSAGGALGASGVIFALMVIAIIWAPMNDMHFLFIYYVFVREIDFKIVQVGLFYIACDFLGAYFNHFSVSTPVLHLLGVIVGIPFGVYMLRSGKVDCEGWDLFSRYGTIGQLRWSFNPLLIVGSLFRTRHALADAEMTLQNRKAYQDDSALRQIRANPHLYSHPTPSVRAAVARNATASTPHNAAILIRSLSEAIANEQESAAWSIFQKAGGTIGWHILHEELLVRLIGLLTKRRLFDESIQPLQQLVRRDSARSNAACLQIAKIQLFHQGDPVVATATLNQMTGPLSSKTEAKRKSILNACQIRR</sequence>
<evidence type="ECO:0000256" key="4">
    <source>
        <dbReference type="ARBA" id="ARBA00023136"/>
    </source>
</evidence>
<dbReference type="Gene3D" id="1.20.1540.10">
    <property type="entry name" value="Rhomboid-like"/>
    <property type="match status" value="1"/>
</dbReference>
<dbReference type="RefSeq" id="WP_145168508.1">
    <property type="nucleotide sequence ID" value="NZ_CP036525.1"/>
</dbReference>
<dbReference type="Pfam" id="PF01694">
    <property type="entry name" value="Rhomboid"/>
    <property type="match status" value="1"/>
</dbReference>
<accession>A0A517N6F4</accession>
<keyword evidence="3 5" id="KW-1133">Transmembrane helix</keyword>
<gene>
    <name evidence="7" type="ORF">K227x_10930</name>
</gene>
<dbReference type="SUPFAM" id="SSF144091">
    <property type="entry name" value="Rhomboid-like"/>
    <property type="match status" value="1"/>
</dbReference>
<name>A0A517N6F4_9BACT</name>
<keyword evidence="2 5" id="KW-0812">Transmembrane</keyword>
<dbReference type="PANTHER" id="PTHR43066">
    <property type="entry name" value="RHOMBOID-RELATED PROTEIN"/>
    <property type="match status" value="1"/>
</dbReference>
<evidence type="ECO:0000313" key="8">
    <source>
        <dbReference type="Proteomes" id="UP000318538"/>
    </source>
</evidence>
<keyword evidence="4 5" id="KW-0472">Membrane</keyword>
<dbReference type="KEGG" id="rlc:K227x_10930"/>
<feature type="transmembrane region" description="Helical" evidence="5">
    <location>
        <begin position="56"/>
        <end position="80"/>
    </location>
</feature>
<dbReference type="InterPro" id="IPR022764">
    <property type="entry name" value="Peptidase_S54_rhomboid_dom"/>
</dbReference>
<dbReference type="AlphaFoldDB" id="A0A517N6F4"/>
<dbReference type="GO" id="GO:0016020">
    <property type="term" value="C:membrane"/>
    <property type="evidence" value="ECO:0007669"/>
    <property type="project" value="UniProtKB-SubCell"/>
</dbReference>
<evidence type="ECO:0000259" key="6">
    <source>
        <dbReference type="Pfam" id="PF01694"/>
    </source>
</evidence>
<keyword evidence="8" id="KW-1185">Reference proteome</keyword>
<evidence type="ECO:0000256" key="3">
    <source>
        <dbReference type="ARBA" id="ARBA00022989"/>
    </source>
</evidence>